<gene>
    <name evidence="9" type="primary">LOC106465755</name>
</gene>
<dbReference type="InterPro" id="IPR001356">
    <property type="entry name" value="HD"/>
</dbReference>
<evidence type="ECO:0000313" key="9">
    <source>
        <dbReference type="RefSeq" id="XP_013781442.1"/>
    </source>
</evidence>
<dbReference type="GeneID" id="106465755"/>
<keyword evidence="4 5" id="KW-0539">Nucleus</keyword>
<evidence type="ECO:0000259" key="7">
    <source>
        <dbReference type="PROSITE" id="PS50071"/>
    </source>
</evidence>
<dbReference type="PROSITE" id="PS00027">
    <property type="entry name" value="HOMEOBOX_1"/>
    <property type="match status" value="1"/>
</dbReference>
<dbReference type="InterPro" id="IPR017970">
    <property type="entry name" value="Homeobox_CS"/>
</dbReference>
<evidence type="ECO:0000256" key="6">
    <source>
        <dbReference type="RuleBase" id="RU000682"/>
    </source>
</evidence>
<dbReference type="InterPro" id="IPR050649">
    <property type="entry name" value="Paired_Homeobox_TFs"/>
</dbReference>
<dbReference type="CDD" id="cd00086">
    <property type="entry name" value="homeodomain"/>
    <property type="match status" value="1"/>
</dbReference>
<feature type="domain" description="Homeobox" evidence="7">
    <location>
        <begin position="67"/>
        <end position="127"/>
    </location>
</feature>
<evidence type="ECO:0000256" key="4">
    <source>
        <dbReference type="ARBA" id="ARBA00023242"/>
    </source>
</evidence>
<protein>
    <submittedName>
        <fullName evidence="9">Paired box protein Pax-3-like</fullName>
    </submittedName>
</protein>
<evidence type="ECO:0000256" key="5">
    <source>
        <dbReference type="PROSITE-ProRule" id="PRU00108"/>
    </source>
</evidence>
<dbReference type="PANTHER" id="PTHR24329">
    <property type="entry name" value="HOMEOBOX PROTEIN ARISTALESS"/>
    <property type="match status" value="1"/>
</dbReference>
<dbReference type="PANTHER" id="PTHR24329:SF516">
    <property type="entry name" value="HOMEOBOX PROTEIN GOOSECOID"/>
    <property type="match status" value="1"/>
</dbReference>
<feature type="DNA-binding region" description="Homeobox" evidence="5">
    <location>
        <begin position="69"/>
        <end position="128"/>
    </location>
</feature>
<accession>A0ABM1BGC2</accession>
<evidence type="ECO:0000256" key="3">
    <source>
        <dbReference type="ARBA" id="ARBA00023155"/>
    </source>
</evidence>
<evidence type="ECO:0000313" key="8">
    <source>
        <dbReference type="Proteomes" id="UP000694941"/>
    </source>
</evidence>
<dbReference type="RefSeq" id="XP_013781442.1">
    <property type="nucleotide sequence ID" value="XM_013925988.1"/>
</dbReference>
<dbReference type="SMART" id="SM00389">
    <property type="entry name" value="HOX"/>
    <property type="match status" value="1"/>
</dbReference>
<evidence type="ECO:0000256" key="1">
    <source>
        <dbReference type="ARBA" id="ARBA00004123"/>
    </source>
</evidence>
<name>A0ABM1BGC2_LIMPO</name>
<comment type="subcellular location">
    <subcellularLocation>
        <location evidence="1 5 6">Nucleus</location>
    </subcellularLocation>
</comment>
<keyword evidence="8" id="KW-1185">Reference proteome</keyword>
<dbReference type="Pfam" id="PF00046">
    <property type="entry name" value="Homeodomain"/>
    <property type="match status" value="1"/>
</dbReference>
<dbReference type="PROSITE" id="PS50071">
    <property type="entry name" value="HOMEOBOX_2"/>
    <property type="match status" value="1"/>
</dbReference>
<dbReference type="SUPFAM" id="SSF46689">
    <property type="entry name" value="Homeodomain-like"/>
    <property type="match status" value="1"/>
</dbReference>
<proteinExistence type="predicted"/>
<evidence type="ECO:0000256" key="2">
    <source>
        <dbReference type="ARBA" id="ARBA00023125"/>
    </source>
</evidence>
<sequence length="276" mass="31737">MSSFTIDSILARDSPPSPRVTYPYWTSGIIPLTGSYPSAELLAYPAVLPSYLGTPHVSTSASLSGQKRKRRHRTIFTEEQLEQLEAAFNKTHYPDVLLREELAMRVDLKEERVEVWFKNRRAKWRKQQREHQERQHHLLEGNFPKEKTVQGHKDDYSQEENSLFPQALSLRQSAEAAYHNTEISDSQLQFPSSKIHNTHLSQRPIKKQLNDTEETQSTKILLPPTLACNYYEAWPKDALLKCVNQISAPEGKAQNLSLNDKKEINPVSSDINECRL</sequence>
<dbReference type="InterPro" id="IPR009057">
    <property type="entry name" value="Homeodomain-like_sf"/>
</dbReference>
<keyword evidence="3 5" id="KW-0371">Homeobox</keyword>
<keyword evidence="2 5" id="KW-0238">DNA-binding</keyword>
<organism evidence="8 9">
    <name type="scientific">Limulus polyphemus</name>
    <name type="common">Atlantic horseshoe crab</name>
    <dbReference type="NCBI Taxonomy" id="6850"/>
    <lineage>
        <taxon>Eukaryota</taxon>
        <taxon>Metazoa</taxon>
        <taxon>Ecdysozoa</taxon>
        <taxon>Arthropoda</taxon>
        <taxon>Chelicerata</taxon>
        <taxon>Merostomata</taxon>
        <taxon>Xiphosura</taxon>
        <taxon>Limulidae</taxon>
        <taxon>Limulus</taxon>
    </lineage>
</organism>
<dbReference type="Gene3D" id="1.10.10.60">
    <property type="entry name" value="Homeodomain-like"/>
    <property type="match status" value="1"/>
</dbReference>
<reference evidence="9" key="1">
    <citation type="submission" date="2025-08" db="UniProtKB">
        <authorList>
            <consortium name="RefSeq"/>
        </authorList>
    </citation>
    <scope>IDENTIFICATION</scope>
    <source>
        <tissue evidence="9">Muscle</tissue>
    </source>
</reference>
<dbReference type="Proteomes" id="UP000694941">
    <property type="component" value="Unplaced"/>
</dbReference>